<organism evidence="2 3">
    <name type="scientific">Rhizobium gallicum bv. gallicum R602sp</name>
    <dbReference type="NCBI Taxonomy" id="1041138"/>
    <lineage>
        <taxon>Bacteria</taxon>
        <taxon>Pseudomonadati</taxon>
        <taxon>Pseudomonadota</taxon>
        <taxon>Alphaproteobacteria</taxon>
        <taxon>Hyphomicrobiales</taxon>
        <taxon>Rhizobiaceae</taxon>
        <taxon>Rhizobium/Agrobacterium group</taxon>
        <taxon>Rhizobium</taxon>
    </lineage>
</organism>
<dbReference type="Pfam" id="PF08885">
    <property type="entry name" value="GSCFA"/>
    <property type="match status" value="1"/>
</dbReference>
<dbReference type="AlphaFoldDB" id="A0A0B4X5F0"/>
<sequence length="331" mass="38193">MSAAAKKTMIYRVKRALGLVKKEESANHIYYETGKRTRRAHATWYRGETTNFYPDKQAIKDLSSVDEYVGKGWLPTAPLISKEHYITAFGSCFASEVTKFLYKEGYQVFGRDMSLNSYVVRSGEGIVNSAAIRQQFEWAFEGNAPKIELWHDKAGVPGDYSEDVRNSTKQIFEKSDVFILTLGLSEVWYDKPTGEIFWRAIPKRDFDPQRHGFRVMSAAENLDNLRRVYELIRTHRPDATIIMTLSPVPLAATFRPISCITANSVSKASLRVAIDELMREPQPAEDKKFFYFPSYEMITSFLPDPMKDDFRHPTDQSVDFIMRTFQRHFLI</sequence>
<dbReference type="SUPFAM" id="SSF52266">
    <property type="entry name" value="SGNH hydrolase"/>
    <property type="match status" value="1"/>
</dbReference>
<dbReference type="EMBL" id="CP006877">
    <property type="protein sequence ID" value="AJD42366.1"/>
    <property type="molecule type" value="Genomic_DNA"/>
</dbReference>
<dbReference type="InterPro" id="IPR014982">
    <property type="entry name" value="GSCFA"/>
</dbReference>
<evidence type="ECO:0000313" key="2">
    <source>
        <dbReference type="EMBL" id="AJD42366.1"/>
    </source>
</evidence>
<gene>
    <name evidence="2" type="ORF">RGR602_CH03049</name>
</gene>
<name>A0A0B4X5F0_9HYPH</name>
<reference evidence="2 3" key="1">
    <citation type="submission" date="2013-11" db="EMBL/GenBank/DDBJ databases">
        <title>Complete genome sequence of Rhizobium gallicum bv. gallicum R602.</title>
        <authorList>
            <person name="Bustos P."/>
            <person name="Santamaria R.I."/>
            <person name="Lozano L."/>
            <person name="Acosta J.L."/>
            <person name="Ormeno-Orrillo E."/>
            <person name="Rogel M.A."/>
            <person name="Romero D."/>
            <person name="Cevallos M.A."/>
            <person name="Martinez-Romero E."/>
            <person name="Gonzalez V."/>
        </authorList>
    </citation>
    <scope>NUCLEOTIDE SEQUENCE [LARGE SCALE GENOMIC DNA]</scope>
    <source>
        <strain evidence="2 3">R602</strain>
    </source>
</reference>
<evidence type="ECO:0000313" key="3">
    <source>
        <dbReference type="Proteomes" id="UP000031368"/>
    </source>
</evidence>
<dbReference type="KEGG" id="rga:RGR602_CH03049"/>
<dbReference type="Proteomes" id="UP000031368">
    <property type="component" value="Chromosome"/>
</dbReference>
<accession>A0A0B4X5F0</accession>
<keyword evidence="3" id="KW-1185">Reference proteome</keyword>
<dbReference type="RefSeq" id="WP_082046551.1">
    <property type="nucleotide sequence ID" value="NZ_CP006877.1"/>
</dbReference>
<feature type="domain" description="GSCFA" evidence="1">
    <location>
        <begin position="86"/>
        <end position="325"/>
    </location>
</feature>
<evidence type="ECO:0000259" key="1">
    <source>
        <dbReference type="Pfam" id="PF08885"/>
    </source>
</evidence>
<protein>
    <submittedName>
        <fullName evidence="2">GSCFA family protein</fullName>
    </submittedName>
</protein>
<proteinExistence type="predicted"/>
<dbReference type="HOGENOM" id="CLU_060304_0_0_5"/>